<dbReference type="InterPro" id="IPR002828">
    <property type="entry name" value="SurE-like_Pase/nucleotidase"/>
</dbReference>
<keyword evidence="4" id="KW-0963">Cytoplasm</keyword>
<comment type="catalytic activity">
    <reaction evidence="1">
        <text>a ribonucleoside 5'-phosphate + H2O = a ribonucleoside + phosphate</text>
        <dbReference type="Rhea" id="RHEA:12484"/>
        <dbReference type="ChEBI" id="CHEBI:15377"/>
        <dbReference type="ChEBI" id="CHEBI:18254"/>
        <dbReference type="ChEBI" id="CHEBI:43474"/>
        <dbReference type="ChEBI" id="CHEBI:58043"/>
        <dbReference type="EC" id="3.1.3.5"/>
    </reaction>
</comment>
<dbReference type="SUPFAM" id="SSF64167">
    <property type="entry name" value="SurE-like"/>
    <property type="match status" value="1"/>
</dbReference>
<dbReference type="InterPro" id="IPR036523">
    <property type="entry name" value="SurE-like_sf"/>
</dbReference>
<keyword evidence="5" id="KW-0479">Metal-binding</keyword>
<dbReference type="GO" id="GO:0000166">
    <property type="term" value="F:nucleotide binding"/>
    <property type="evidence" value="ECO:0007669"/>
    <property type="project" value="UniProtKB-KW"/>
</dbReference>
<dbReference type="Proteomes" id="UP000094412">
    <property type="component" value="Unassembled WGS sequence"/>
</dbReference>
<evidence type="ECO:0000256" key="6">
    <source>
        <dbReference type="ARBA" id="ARBA00022741"/>
    </source>
</evidence>
<dbReference type="Pfam" id="PF01975">
    <property type="entry name" value="SurE"/>
    <property type="match status" value="1"/>
</dbReference>
<sequence>MAVFAGLTDDVEAVVSGINEGANLGDDATYSSTLGSAIEGAMLGFPSLAASQQSRDGRFRLVDLEGYDFEAGAALMARLVERMVEDRDRLPSRSVLNFNAPAKPAKSIVLASLDRRIWQRSSIPVVETDEGRGWLLFATHAEQDPIFEGEAGSDVRALSDGYASVTPMNFAWTDRHARRRLLAWAKRTIADLNASIMVEGSRIP</sequence>
<name>A0A1C2E372_9HYPH</name>
<gene>
    <name evidence="9" type="ORF">QV13_07330</name>
</gene>
<dbReference type="EMBL" id="MDEO01000028">
    <property type="protein sequence ID" value="OCX21460.1"/>
    <property type="molecule type" value="Genomic_DNA"/>
</dbReference>
<evidence type="ECO:0000256" key="1">
    <source>
        <dbReference type="ARBA" id="ARBA00000815"/>
    </source>
</evidence>
<keyword evidence="7" id="KW-0378">Hydrolase</keyword>
<evidence type="ECO:0000256" key="3">
    <source>
        <dbReference type="ARBA" id="ARBA00012643"/>
    </source>
</evidence>
<dbReference type="Gene3D" id="3.40.1210.10">
    <property type="entry name" value="Survival protein SurE-like phosphatase/nucleotidase"/>
    <property type="match status" value="1"/>
</dbReference>
<evidence type="ECO:0000313" key="9">
    <source>
        <dbReference type="EMBL" id="OCX21460.1"/>
    </source>
</evidence>
<dbReference type="EC" id="3.1.3.5" evidence="3"/>
<evidence type="ECO:0000256" key="5">
    <source>
        <dbReference type="ARBA" id="ARBA00022723"/>
    </source>
</evidence>
<dbReference type="GO" id="GO:0008254">
    <property type="term" value="F:3'-nucleotidase activity"/>
    <property type="evidence" value="ECO:0007669"/>
    <property type="project" value="TreeGrafter"/>
</dbReference>
<dbReference type="InterPro" id="IPR030048">
    <property type="entry name" value="SurE"/>
</dbReference>
<reference evidence="9 10" key="1">
    <citation type="submission" date="2016-08" db="EMBL/GenBank/DDBJ databases">
        <title>Whole genome sequence of Mesorhizobium sp. strain UASWS1009 isolated from industrial sewage.</title>
        <authorList>
            <person name="Crovadore J."/>
            <person name="Calmin G."/>
            <person name="Chablais R."/>
            <person name="Cochard B."/>
            <person name="Lefort F."/>
        </authorList>
    </citation>
    <scope>NUCLEOTIDE SEQUENCE [LARGE SCALE GENOMIC DNA]</scope>
    <source>
        <strain evidence="9 10">UASWS1009</strain>
    </source>
</reference>
<evidence type="ECO:0000256" key="7">
    <source>
        <dbReference type="ARBA" id="ARBA00022801"/>
    </source>
</evidence>
<evidence type="ECO:0000256" key="2">
    <source>
        <dbReference type="ARBA" id="ARBA00011062"/>
    </source>
</evidence>
<dbReference type="STRING" id="1566387.QV13_07330"/>
<feature type="domain" description="Survival protein SurE-like phosphatase/nucleotidase" evidence="8">
    <location>
        <begin position="10"/>
        <end position="119"/>
    </location>
</feature>
<comment type="caution">
    <text evidence="9">The sequence shown here is derived from an EMBL/GenBank/DDBJ whole genome shotgun (WGS) entry which is preliminary data.</text>
</comment>
<accession>A0A1C2E372</accession>
<dbReference type="GO" id="GO:0008253">
    <property type="term" value="F:5'-nucleotidase activity"/>
    <property type="evidence" value="ECO:0007669"/>
    <property type="project" value="UniProtKB-EC"/>
</dbReference>
<dbReference type="PANTHER" id="PTHR30457:SF12">
    <property type="entry name" value="5'_3'-NUCLEOTIDASE SURE"/>
    <property type="match status" value="1"/>
</dbReference>
<evidence type="ECO:0000256" key="4">
    <source>
        <dbReference type="ARBA" id="ARBA00022490"/>
    </source>
</evidence>
<keyword evidence="10" id="KW-1185">Reference proteome</keyword>
<protein>
    <recommendedName>
        <fullName evidence="3">5'-nucleotidase</fullName>
        <ecNumber evidence="3">3.1.3.5</ecNumber>
    </recommendedName>
</protein>
<evidence type="ECO:0000313" key="10">
    <source>
        <dbReference type="Proteomes" id="UP000094412"/>
    </source>
</evidence>
<dbReference type="PANTHER" id="PTHR30457">
    <property type="entry name" value="5'-NUCLEOTIDASE SURE"/>
    <property type="match status" value="1"/>
</dbReference>
<dbReference type="GO" id="GO:0004309">
    <property type="term" value="F:exopolyphosphatase activity"/>
    <property type="evidence" value="ECO:0007669"/>
    <property type="project" value="TreeGrafter"/>
</dbReference>
<dbReference type="AlphaFoldDB" id="A0A1C2E372"/>
<keyword evidence="6" id="KW-0547">Nucleotide-binding</keyword>
<organism evidence="9 10">
    <name type="scientific">Mesorhizobium hungaricum</name>
    <dbReference type="NCBI Taxonomy" id="1566387"/>
    <lineage>
        <taxon>Bacteria</taxon>
        <taxon>Pseudomonadati</taxon>
        <taxon>Pseudomonadota</taxon>
        <taxon>Alphaproteobacteria</taxon>
        <taxon>Hyphomicrobiales</taxon>
        <taxon>Phyllobacteriaceae</taxon>
        <taxon>Mesorhizobium</taxon>
    </lineage>
</organism>
<proteinExistence type="inferred from homology"/>
<evidence type="ECO:0000259" key="8">
    <source>
        <dbReference type="Pfam" id="PF01975"/>
    </source>
</evidence>
<comment type="similarity">
    <text evidence="2">Belongs to the SurE nucleotidase family.</text>
</comment>
<dbReference type="GO" id="GO:0046872">
    <property type="term" value="F:metal ion binding"/>
    <property type="evidence" value="ECO:0007669"/>
    <property type="project" value="UniProtKB-KW"/>
</dbReference>